<evidence type="ECO:0000313" key="6">
    <source>
        <dbReference type="Proteomes" id="UP000318483"/>
    </source>
</evidence>
<keyword evidence="1" id="KW-1188">Viral release from host cell</keyword>
<evidence type="ECO:0000313" key="5">
    <source>
        <dbReference type="EMBL" id="QDY69320.1"/>
    </source>
</evidence>
<organism evidence="5 6">
    <name type="scientific">Qingshengfaniella alkalisoli</name>
    <dbReference type="NCBI Taxonomy" id="2599296"/>
    <lineage>
        <taxon>Bacteria</taxon>
        <taxon>Pseudomonadati</taxon>
        <taxon>Pseudomonadota</taxon>
        <taxon>Alphaproteobacteria</taxon>
        <taxon>Rhodobacterales</taxon>
        <taxon>Paracoccaceae</taxon>
        <taxon>Qingshengfaniella</taxon>
    </lineage>
</organism>
<gene>
    <name evidence="5" type="ORF">FPZ52_06540</name>
</gene>
<accession>A0A5B8J4V1</accession>
<proteinExistence type="predicted"/>
<dbReference type="EMBL" id="CP042261">
    <property type="protein sequence ID" value="QDY69320.1"/>
    <property type="molecule type" value="Genomic_DNA"/>
</dbReference>
<dbReference type="GO" id="GO:0006508">
    <property type="term" value="P:proteolysis"/>
    <property type="evidence" value="ECO:0007669"/>
    <property type="project" value="UniProtKB-KW"/>
</dbReference>
<reference evidence="5 6" key="1">
    <citation type="submission" date="2019-07" db="EMBL/GenBank/DDBJ databases">
        <title>Litoreibacter alkalisoli sp. nov., isolated from saline-alkaline soil.</title>
        <authorList>
            <person name="Wang S."/>
            <person name="Xu L."/>
            <person name="Xing Y.-T."/>
            <person name="Sun J.-Q."/>
        </authorList>
    </citation>
    <scope>NUCLEOTIDE SEQUENCE [LARGE SCALE GENOMIC DNA]</scope>
    <source>
        <strain evidence="5 6">LN3S51</strain>
    </source>
</reference>
<feature type="domain" description="Prohead serine protease" evidence="4">
    <location>
        <begin position="44"/>
        <end position="182"/>
    </location>
</feature>
<dbReference type="OrthoDB" id="7842080at2"/>
<keyword evidence="2" id="KW-0645">Protease</keyword>
<dbReference type="AlphaFoldDB" id="A0A5B8J4V1"/>
<dbReference type="KEGG" id="lit:FPZ52_06540"/>
<keyword evidence="3" id="KW-0378">Hydrolase</keyword>
<evidence type="ECO:0000256" key="2">
    <source>
        <dbReference type="ARBA" id="ARBA00022670"/>
    </source>
</evidence>
<dbReference type="Proteomes" id="UP000318483">
    <property type="component" value="Chromosome"/>
</dbReference>
<dbReference type="RefSeq" id="WP_146364699.1">
    <property type="nucleotide sequence ID" value="NZ_CP042261.1"/>
</dbReference>
<evidence type="ECO:0000256" key="1">
    <source>
        <dbReference type="ARBA" id="ARBA00022612"/>
    </source>
</evidence>
<evidence type="ECO:0000259" key="4">
    <source>
        <dbReference type="Pfam" id="PF04586"/>
    </source>
</evidence>
<dbReference type="GO" id="GO:0008233">
    <property type="term" value="F:peptidase activity"/>
    <property type="evidence" value="ECO:0007669"/>
    <property type="project" value="UniProtKB-KW"/>
</dbReference>
<dbReference type="InterPro" id="IPR054613">
    <property type="entry name" value="Peptidase_S78_dom"/>
</dbReference>
<evidence type="ECO:0000256" key="3">
    <source>
        <dbReference type="ARBA" id="ARBA00022801"/>
    </source>
</evidence>
<sequence>MEAPIYNGGLELRAAGDGSRRLSGRFPYRSRATIHSGGNGRRPRKEEFAPGAFQFSIDDPDRDQHILIGHSFDKPLASKKAGTLLFNDTNEALLFEAIITGEMQETSWWKDFAASFSAGLMIGISPGFRIPPPEAVEDAEEVTEEDPEEGNALIRTIFAAVLFEMSIVTRPAYDETSLDLRQSQELILPKPKLHSSMRWR</sequence>
<dbReference type="Pfam" id="PF04586">
    <property type="entry name" value="Peptidase_S78"/>
    <property type="match status" value="1"/>
</dbReference>
<protein>
    <recommendedName>
        <fullName evidence="4">Prohead serine protease domain-containing protein</fullName>
    </recommendedName>
</protein>
<keyword evidence="6" id="KW-1185">Reference proteome</keyword>
<name>A0A5B8J4V1_9RHOB</name>